<organism evidence="1 2">
    <name type="scientific">Auriscalpium vulgare</name>
    <dbReference type="NCBI Taxonomy" id="40419"/>
    <lineage>
        <taxon>Eukaryota</taxon>
        <taxon>Fungi</taxon>
        <taxon>Dikarya</taxon>
        <taxon>Basidiomycota</taxon>
        <taxon>Agaricomycotina</taxon>
        <taxon>Agaricomycetes</taxon>
        <taxon>Russulales</taxon>
        <taxon>Auriscalpiaceae</taxon>
        <taxon>Auriscalpium</taxon>
    </lineage>
</organism>
<evidence type="ECO:0000313" key="1">
    <source>
        <dbReference type="EMBL" id="KAI0045610.1"/>
    </source>
</evidence>
<gene>
    <name evidence="1" type="ORF">FA95DRAFT_1573710</name>
</gene>
<dbReference type="EMBL" id="MU275947">
    <property type="protein sequence ID" value="KAI0045610.1"/>
    <property type="molecule type" value="Genomic_DNA"/>
</dbReference>
<sequence>MAPSRVKEPKEPRISPRLGGNTKQPNVSNPVVPPDRVDTPADDSTTREPDPDVAAPNRLNATPGPSGAGDGRALDTGTSGGSARTSLTDIEDALNASEDDTSPPDKGKGRAAPDGSGSIGTQIMDPRLITMLDDLQMHVAAHASQVETASIVADQARRSIQAATVARAQIDSIIKSIMYQYGPPVIKQEEEDIDLSAIPPSAPAVDDTFPYTPVGIVVTPPSAPETTSTSPPNGSGTPEATSVGLPTGLGHRTPEEGRRNLEKHRARMSEMIQKTTSVGRSEHRAQDDDYGPTERDRVREHIAQFDREVDKRVRIAEPYTSVSPYSVIPAKPRVQPMPSQTVPKSGVLGVLDPADRIREMVLSRVNDAVSAGFQIKGMKFTMPDAYNGKDDLITFEVWLGALLRWLRLSQAVGPQLVELPNDYTFRKLFVSGLPADILEIMYKHKGVVAEEGTTTELLAAALEAETGTRAYRQMVESLSCTSLRELSAPRMPTHDHPVKNQCPGPRVASLPGRAPDMVTRAVAPVIAVPPVEDVNGRQVGKDQTESTGHYAGDDECPKAGQPRVYAARVIDETEDASKSLPPSTPESAEPDQVIHNAVAGESASEDDDDELLGVQYESAEEYAENYEISASDDDEDDIGPPMRLATMRMAAMRISPASDTPDDSGEGSTNAIPIPIRPATNGTAGVASPIGATPEAGWEDNELTQPRPEVAQAAAWGEAGPAWGDTDATADPEAWPAWTGWPTDPTENAELPRNIEYPDDTLVLRPGETSETYHYDVVPRETQTRSDELDSAYQDGIDVGIRMAQRAIQGSSTTLEDTDPRMLGMDYAPRALDVLADRPYRRVNTADVLSRMPPDSTGNEGDEDMPPLTDYNEEHETAGVSLTEHGID</sequence>
<reference evidence="1" key="2">
    <citation type="journal article" date="2022" name="New Phytol.">
        <title>Evolutionary transition to the ectomycorrhizal habit in the genomes of a hyperdiverse lineage of mushroom-forming fungi.</title>
        <authorList>
            <person name="Looney B."/>
            <person name="Miyauchi S."/>
            <person name="Morin E."/>
            <person name="Drula E."/>
            <person name="Courty P.E."/>
            <person name="Kohler A."/>
            <person name="Kuo A."/>
            <person name="LaButti K."/>
            <person name="Pangilinan J."/>
            <person name="Lipzen A."/>
            <person name="Riley R."/>
            <person name="Andreopoulos W."/>
            <person name="He G."/>
            <person name="Johnson J."/>
            <person name="Nolan M."/>
            <person name="Tritt A."/>
            <person name="Barry K.W."/>
            <person name="Grigoriev I.V."/>
            <person name="Nagy L.G."/>
            <person name="Hibbett D."/>
            <person name="Henrissat B."/>
            <person name="Matheny P.B."/>
            <person name="Labbe J."/>
            <person name="Martin F.M."/>
        </authorList>
    </citation>
    <scope>NUCLEOTIDE SEQUENCE</scope>
    <source>
        <strain evidence="1">FP105234-sp</strain>
    </source>
</reference>
<evidence type="ECO:0000313" key="2">
    <source>
        <dbReference type="Proteomes" id="UP000814033"/>
    </source>
</evidence>
<keyword evidence="2" id="KW-1185">Reference proteome</keyword>
<comment type="caution">
    <text evidence="1">The sequence shown here is derived from an EMBL/GenBank/DDBJ whole genome shotgun (WGS) entry which is preliminary data.</text>
</comment>
<name>A0ACB8RNU9_9AGAM</name>
<reference evidence="1" key="1">
    <citation type="submission" date="2021-02" db="EMBL/GenBank/DDBJ databases">
        <authorList>
            <consortium name="DOE Joint Genome Institute"/>
            <person name="Ahrendt S."/>
            <person name="Looney B.P."/>
            <person name="Miyauchi S."/>
            <person name="Morin E."/>
            <person name="Drula E."/>
            <person name="Courty P.E."/>
            <person name="Chicoki N."/>
            <person name="Fauchery L."/>
            <person name="Kohler A."/>
            <person name="Kuo A."/>
            <person name="Labutti K."/>
            <person name="Pangilinan J."/>
            <person name="Lipzen A."/>
            <person name="Riley R."/>
            <person name="Andreopoulos W."/>
            <person name="He G."/>
            <person name="Johnson J."/>
            <person name="Barry K.W."/>
            <person name="Grigoriev I.V."/>
            <person name="Nagy L."/>
            <person name="Hibbett D."/>
            <person name="Henrissat B."/>
            <person name="Matheny P.B."/>
            <person name="Labbe J."/>
            <person name="Martin F."/>
        </authorList>
    </citation>
    <scope>NUCLEOTIDE SEQUENCE</scope>
    <source>
        <strain evidence="1">FP105234-sp</strain>
    </source>
</reference>
<protein>
    <submittedName>
        <fullName evidence="1">Uncharacterized protein</fullName>
    </submittedName>
</protein>
<dbReference type="Proteomes" id="UP000814033">
    <property type="component" value="Unassembled WGS sequence"/>
</dbReference>
<proteinExistence type="predicted"/>
<accession>A0ACB8RNU9</accession>